<dbReference type="Gene3D" id="2.10.110.10">
    <property type="entry name" value="Cysteine Rich Protein"/>
    <property type="match status" value="2"/>
</dbReference>
<accession>A0A8H5USV7</accession>
<dbReference type="InterPro" id="IPR001781">
    <property type="entry name" value="Znf_LIM"/>
</dbReference>
<evidence type="ECO:0000259" key="5">
    <source>
        <dbReference type="PROSITE" id="PS50023"/>
    </source>
</evidence>
<dbReference type="PROSITE" id="PS50023">
    <property type="entry name" value="LIM_DOMAIN_2"/>
    <property type="match status" value="1"/>
</dbReference>
<evidence type="ECO:0000256" key="3">
    <source>
        <dbReference type="ARBA" id="ARBA00023038"/>
    </source>
</evidence>
<evidence type="ECO:0000313" key="7">
    <source>
        <dbReference type="Proteomes" id="UP000544095"/>
    </source>
</evidence>
<dbReference type="GO" id="GO:0001725">
    <property type="term" value="C:stress fiber"/>
    <property type="evidence" value="ECO:0007669"/>
    <property type="project" value="TreeGrafter"/>
</dbReference>
<dbReference type="GO" id="GO:0030036">
    <property type="term" value="P:actin cytoskeleton organization"/>
    <property type="evidence" value="ECO:0007669"/>
    <property type="project" value="TreeGrafter"/>
</dbReference>
<dbReference type="SMART" id="SM00132">
    <property type="entry name" value="LIM"/>
    <property type="match status" value="2"/>
</dbReference>
<keyword evidence="3 4" id="KW-0440">LIM domain</keyword>
<keyword evidence="7" id="KW-1185">Reference proteome</keyword>
<feature type="domain" description="LIM zinc-binding" evidence="5">
    <location>
        <begin position="304"/>
        <end position="368"/>
    </location>
</feature>
<dbReference type="GO" id="GO:0046872">
    <property type="term" value="F:metal ion binding"/>
    <property type="evidence" value="ECO:0007669"/>
    <property type="project" value="UniProtKB-KW"/>
</dbReference>
<evidence type="ECO:0000313" key="6">
    <source>
        <dbReference type="EMBL" id="KAF5598141.1"/>
    </source>
</evidence>
<dbReference type="GO" id="GO:0030695">
    <property type="term" value="F:GTPase regulator activity"/>
    <property type="evidence" value="ECO:0007669"/>
    <property type="project" value="UniProtKB-ARBA"/>
</dbReference>
<protein>
    <submittedName>
        <fullName evidence="6">GTPase-activating of the rho rac family (LRG1)</fullName>
    </submittedName>
</protein>
<dbReference type="PANTHER" id="PTHR24214:SF38">
    <property type="entry name" value="PDZ AND LIM DOMAIN PROTEIN ZASP-RELATED"/>
    <property type="match status" value="1"/>
</dbReference>
<proteinExistence type="predicted"/>
<evidence type="ECO:0000256" key="1">
    <source>
        <dbReference type="ARBA" id="ARBA00022723"/>
    </source>
</evidence>
<dbReference type="GO" id="GO:0051371">
    <property type="term" value="F:muscle alpha-actinin binding"/>
    <property type="evidence" value="ECO:0007669"/>
    <property type="project" value="TreeGrafter"/>
</dbReference>
<dbReference type="InterPro" id="IPR050604">
    <property type="entry name" value="PDZ-LIM_domain"/>
</dbReference>
<comment type="caution">
    <text evidence="6">The sequence shown here is derived from an EMBL/GenBank/DDBJ whole genome shotgun (WGS) entry which is preliminary data.</text>
</comment>
<dbReference type="AlphaFoldDB" id="A0A8H5USV7"/>
<dbReference type="Pfam" id="PF00412">
    <property type="entry name" value="LIM"/>
    <property type="match status" value="2"/>
</dbReference>
<dbReference type="EMBL" id="JAAOAR010000175">
    <property type="protein sequence ID" value="KAF5598141.1"/>
    <property type="molecule type" value="Genomic_DNA"/>
</dbReference>
<dbReference type="PROSITE" id="PS00478">
    <property type="entry name" value="LIM_DOMAIN_1"/>
    <property type="match status" value="2"/>
</dbReference>
<evidence type="ECO:0000256" key="2">
    <source>
        <dbReference type="ARBA" id="ARBA00022833"/>
    </source>
</evidence>
<organism evidence="6 7">
    <name type="scientific">Fusarium pseudoanthophilum</name>
    <dbReference type="NCBI Taxonomy" id="48495"/>
    <lineage>
        <taxon>Eukaryota</taxon>
        <taxon>Fungi</taxon>
        <taxon>Dikarya</taxon>
        <taxon>Ascomycota</taxon>
        <taxon>Pezizomycotina</taxon>
        <taxon>Sordariomycetes</taxon>
        <taxon>Hypocreomycetidae</taxon>
        <taxon>Hypocreales</taxon>
        <taxon>Nectriaceae</taxon>
        <taxon>Fusarium</taxon>
        <taxon>Fusarium fujikuroi species complex</taxon>
    </lineage>
</organism>
<keyword evidence="1 4" id="KW-0479">Metal-binding</keyword>
<keyword evidence="2 4" id="KW-0862">Zinc</keyword>
<sequence length="734" mass="82274">MDPLSIASSVVGLTATCLSTCKKLHDLAGEYQDVPAVIAMICSESTIISIGLSELQMKILRRDDLAQAWASNTEIWTAFETALTGCMVVFSCLEAETRGLRSKNPGVWAKIKFIWNQDRLKELLGALRGQQSSITFLLNLLELETLSSIQKDIRKNAPRIKAAASEAQSLRSWNPSVKMDCESIFDNNAGNLSFFHVDAISGNAPSELDFEFDNLVINSQAYRRVFIKAQSESQPPQAEDVAPVKAVDKGRVQSQKTATSLVTLSREKAISYAKDLVRPSSRKQESSNWTDLQIIRPVLLASTTTCYGCLRSIAKDHMRALGGTWHVGCLKCYDCGVPLESGYHLLQEGNGIPPKPLCRGDYSRRQDVQCFKCLQPIIGDFVTALGRRYHATHFTCDRCEIVFAKESDYQQQNGGIYCMLHFCREVAFYCHGCKFPLIGNYCEKQGDGSKWHTCCLELLSWGLELPVSTNGRRYLDSIQDQSLNGLSKFYSQLHDTRANAIYVCGSSYLEQFRDSVTKYFSLTRGGSRAETYEAFKIILSMLSCLFIAASKANTDRAGEHAIMRFSFHSWKYFVRNEQRLKAPSPEAVGQGVSDLLLPLLSLSFEVYLQSNDTSWDAKDPQLDEFVNNLKASRSFQLDDCYSHFAPEALADRWKCAKCPDLIAGHGFCEPSSPYRKLHARCYSKITCDHEALEGCAADGFLMRIVRYIKYGEDGIIGMCDQIRETEMWEGDIVC</sequence>
<name>A0A8H5USV7_9HYPO</name>
<dbReference type="Proteomes" id="UP000544095">
    <property type="component" value="Unassembled WGS sequence"/>
</dbReference>
<dbReference type="GO" id="GO:0003779">
    <property type="term" value="F:actin binding"/>
    <property type="evidence" value="ECO:0007669"/>
    <property type="project" value="TreeGrafter"/>
</dbReference>
<gene>
    <name evidence="6" type="ORF">FPANT_3905</name>
</gene>
<dbReference type="SUPFAM" id="SSF57716">
    <property type="entry name" value="Glucocorticoid receptor-like (DNA-binding domain)"/>
    <property type="match status" value="1"/>
</dbReference>
<reference evidence="6 7" key="1">
    <citation type="submission" date="2020-05" db="EMBL/GenBank/DDBJ databases">
        <title>Identification and distribution of gene clusters putatively required for synthesis of sphingolipid metabolism inhibitors in phylogenetically diverse species of the filamentous fungus Fusarium.</title>
        <authorList>
            <person name="Kim H.-S."/>
            <person name="Busman M."/>
            <person name="Brown D.W."/>
            <person name="Divon H."/>
            <person name="Uhlig S."/>
            <person name="Proctor R.H."/>
        </authorList>
    </citation>
    <scope>NUCLEOTIDE SEQUENCE [LARGE SCALE GENOMIC DNA]</scope>
    <source>
        <strain evidence="6 7">NRRL 25211</strain>
    </source>
</reference>
<dbReference type="GO" id="GO:0031941">
    <property type="term" value="C:filamentous actin"/>
    <property type="evidence" value="ECO:0007669"/>
    <property type="project" value="TreeGrafter"/>
</dbReference>
<dbReference type="PANTHER" id="PTHR24214">
    <property type="entry name" value="PDZ AND LIM DOMAIN PROTEIN ZASP"/>
    <property type="match status" value="1"/>
</dbReference>
<evidence type="ECO:0000256" key="4">
    <source>
        <dbReference type="PROSITE-ProRule" id="PRU00125"/>
    </source>
</evidence>